<organism evidence="2">
    <name type="scientific">marine metagenome</name>
    <dbReference type="NCBI Taxonomy" id="408172"/>
    <lineage>
        <taxon>unclassified sequences</taxon>
        <taxon>metagenomes</taxon>
        <taxon>ecological metagenomes</taxon>
    </lineage>
</organism>
<name>A0A382MZD6_9ZZZZ</name>
<feature type="domain" description="Carbohydrate-binding" evidence="1">
    <location>
        <begin position="44"/>
        <end position="131"/>
    </location>
</feature>
<protein>
    <recommendedName>
        <fullName evidence="1">Carbohydrate-binding domain-containing protein</fullName>
    </recommendedName>
</protein>
<evidence type="ECO:0000259" key="1">
    <source>
        <dbReference type="Pfam" id="PF06452"/>
    </source>
</evidence>
<feature type="non-terminal residue" evidence="2">
    <location>
        <position position="186"/>
    </location>
</feature>
<dbReference type="SUPFAM" id="SSF49344">
    <property type="entry name" value="CBD9-like"/>
    <property type="match status" value="1"/>
</dbReference>
<dbReference type="GO" id="GO:0004553">
    <property type="term" value="F:hydrolase activity, hydrolyzing O-glycosyl compounds"/>
    <property type="evidence" value="ECO:0007669"/>
    <property type="project" value="InterPro"/>
</dbReference>
<dbReference type="Gene3D" id="2.60.40.1190">
    <property type="match status" value="1"/>
</dbReference>
<dbReference type="AlphaFoldDB" id="A0A382MZD6"/>
<dbReference type="EMBL" id="UINC01096647">
    <property type="protein sequence ID" value="SVC53698.1"/>
    <property type="molecule type" value="Genomic_DNA"/>
</dbReference>
<dbReference type="InterPro" id="IPR010502">
    <property type="entry name" value="Carb-bd_dom_fam9"/>
</dbReference>
<evidence type="ECO:0000313" key="2">
    <source>
        <dbReference type="EMBL" id="SVC53698.1"/>
    </source>
</evidence>
<dbReference type="CDD" id="cd09620">
    <property type="entry name" value="CBM9_like_3"/>
    <property type="match status" value="1"/>
</dbReference>
<sequence>MLIRTTHIFIAILFLAVGAAEAVKQPAVATVAYTVVPTMTPPAIDGKLNDEVWKHATFLHLFDFLASTTDAKIKADPATRFAISADDKHLYVGFHCEDTNVKKLVKTVTTRDGKLWNGDNVEIFLNFDRSGHSFGRVMLGASGALFDAAYLQYGLKEHRWFDVKGLEGATDIQANHWSGELAIPLA</sequence>
<gene>
    <name evidence="2" type="ORF">METZ01_LOCUS306552</name>
</gene>
<proteinExistence type="predicted"/>
<dbReference type="GO" id="GO:0030246">
    <property type="term" value="F:carbohydrate binding"/>
    <property type="evidence" value="ECO:0007669"/>
    <property type="project" value="InterPro"/>
</dbReference>
<dbReference type="Pfam" id="PF06452">
    <property type="entry name" value="CBM9_1"/>
    <property type="match status" value="1"/>
</dbReference>
<dbReference type="GO" id="GO:0016052">
    <property type="term" value="P:carbohydrate catabolic process"/>
    <property type="evidence" value="ECO:0007669"/>
    <property type="project" value="InterPro"/>
</dbReference>
<reference evidence="2" key="1">
    <citation type="submission" date="2018-05" db="EMBL/GenBank/DDBJ databases">
        <authorList>
            <person name="Lanie J.A."/>
            <person name="Ng W.-L."/>
            <person name="Kazmierczak K.M."/>
            <person name="Andrzejewski T.M."/>
            <person name="Davidsen T.M."/>
            <person name="Wayne K.J."/>
            <person name="Tettelin H."/>
            <person name="Glass J.I."/>
            <person name="Rusch D."/>
            <person name="Podicherti R."/>
            <person name="Tsui H.-C.T."/>
            <person name="Winkler M.E."/>
        </authorList>
    </citation>
    <scope>NUCLEOTIDE SEQUENCE</scope>
</reference>
<accession>A0A382MZD6</accession>